<dbReference type="InterPro" id="IPR026960">
    <property type="entry name" value="RVT-Znf"/>
</dbReference>
<dbReference type="Proteomes" id="UP001172457">
    <property type="component" value="Chromosome 7"/>
</dbReference>
<dbReference type="PANTHER" id="PTHR36617">
    <property type="entry name" value="PROTEIN, PUTATIVE-RELATED"/>
    <property type="match status" value="1"/>
</dbReference>
<dbReference type="AlphaFoldDB" id="A0AA38SQZ8"/>
<organism evidence="2 3">
    <name type="scientific">Centaurea solstitialis</name>
    <name type="common">yellow star-thistle</name>
    <dbReference type="NCBI Taxonomy" id="347529"/>
    <lineage>
        <taxon>Eukaryota</taxon>
        <taxon>Viridiplantae</taxon>
        <taxon>Streptophyta</taxon>
        <taxon>Embryophyta</taxon>
        <taxon>Tracheophyta</taxon>
        <taxon>Spermatophyta</taxon>
        <taxon>Magnoliopsida</taxon>
        <taxon>eudicotyledons</taxon>
        <taxon>Gunneridae</taxon>
        <taxon>Pentapetalae</taxon>
        <taxon>asterids</taxon>
        <taxon>campanulids</taxon>
        <taxon>Asterales</taxon>
        <taxon>Asteraceae</taxon>
        <taxon>Carduoideae</taxon>
        <taxon>Cardueae</taxon>
        <taxon>Centaureinae</taxon>
        <taxon>Centaurea</taxon>
    </lineage>
</organism>
<name>A0AA38SQZ8_9ASTR</name>
<evidence type="ECO:0000313" key="2">
    <source>
        <dbReference type="EMBL" id="KAJ9541001.1"/>
    </source>
</evidence>
<dbReference type="EMBL" id="JARYMX010000007">
    <property type="protein sequence ID" value="KAJ9541001.1"/>
    <property type="molecule type" value="Genomic_DNA"/>
</dbReference>
<feature type="domain" description="Reverse transcriptase zinc-binding" evidence="1">
    <location>
        <begin position="141"/>
        <end position="209"/>
    </location>
</feature>
<dbReference type="PANTHER" id="PTHR36617:SF16">
    <property type="entry name" value="OS04G0516500 PROTEIN"/>
    <property type="match status" value="1"/>
</dbReference>
<keyword evidence="3" id="KW-1185">Reference proteome</keyword>
<evidence type="ECO:0000259" key="1">
    <source>
        <dbReference type="Pfam" id="PF13966"/>
    </source>
</evidence>
<gene>
    <name evidence="2" type="ORF">OSB04_027507</name>
</gene>
<proteinExistence type="predicted"/>
<protein>
    <recommendedName>
        <fullName evidence="1">Reverse transcriptase zinc-binding domain-containing protein</fullName>
    </recommendedName>
</protein>
<evidence type="ECO:0000313" key="3">
    <source>
        <dbReference type="Proteomes" id="UP001172457"/>
    </source>
</evidence>
<reference evidence="2" key="1">
    <citation type="submission" date="2023-03" db="EMBL/GenBank/DDBJ databases">
        <title>Chromosome-scale reference genome and RAD-based genetic map of yellow starthistle (Centaurea solstitialis) reveal putative structural variation and QTLs associated with invader traits.</title>
        <authorList>
            <person name="Reatini B."/>
            <person name="Cang F.A."/>
            <person name="Jiang Q."/>
            <person name="Mckibben M.T.W."/>
            <person name="Barker M.S."/>
            <person name="Rieseberg L.H."/>
            <person name="Dlugosch K.M."/>
        </authorList>
    </citation>
    <scope>NUCLEOTIDE SEQUENCE</scope>
    <source>
        <strain evidence="2">CAN-66</strain>
        <tissue evidence="2">Leaf</tissue>
    </source>
</reference>
<accession>A0AA38SQZ8</accession>
<dbReference type="Pfam" id="PF13966">
    <property type="entry name" value="zf-RVT"/>
    <property type="match status" value="1"/>
</dbReference>
<comment type="caution">
    <text evidence="2">The sequence shown here is derived from an EMBL/GenBank/DDBJ whole genome shotgun (WGS) entry which is preliminary data.</text>
</comment>
<sequence>MEVWREVIIELYGPSGGFDNPNIHGGKGIWETIVSSCQNLSNLGLNFLASITKSIANSCTVKFWTDPSIGLGEKLKDKFPRLFTLESNKEVVFKDLWSFSAEGWQGSWYWRTSLRGRLLDEVNELTNFLSKANFRPQGVAKGASFPWISIVPLKVNIFSWRLMNGGLPTHTNLARRHIYVGTDLCVLCNQEQESEDHFFFQCPSVQGTWRKLWAWWNVNLSVFSSLEVFKSELFGGENRRPVNLNLQAICMVLLWLIWKKRNPILYADVVDVKRLKDEDIFPTL</sequence>